<dbReference type="InterPro" id="IPR016047">
    <property type="entry name" value="M23ase_b-sheet_dom"/>
</dbReference>
<evidence type="ECO:0000313" key="4">
    <source>
        <dbReference type="Proteomes" id="UP000578569"/>
    </source>
</evidence>
<dbReference type="Pfam" id="PF01551">
    <property type="entry name" value="Peptidase_M23"/>
    <property type="match status" value="1"/>
</dbReference>
<dbReference type="AlphaFoldDB" id="A0A839YZY5"/>
<dbReference type="GO" id="GO:0004222">
    <property type="term" value="F:metalloendopeptidase activity"/>
    <property type="evidence" value="ECO:0007669"/>
    <property type="project" value="TreeGrafter"/>
</dbReference>
<protein>
    <submittedName>
        <fullName evidence="3">Murein DD-endopeptidase MepM/ murein hydrolase activator NlpD</fullName>
    </submittedName>
</protein>
<dbReference type="EMBL" id="JACICF010000001">
    <property type="protein sequence ID" value="MBB3763888.1"/>
    <property type="molecule type" value="Genomic_DNA"/>
</dbReference>
<feature type="compositionally biased region" description="Basic and acidic residues" evidence="1">
    <location>
        <begin position="36"/>
        <end position="60"/>
    </location>
</feature>
<name>A0A839YZY5_9SPHN</name>
<dbReference type="InterPro" id="IPR011055">
    <property type="entry name" value="Dup_hybrid_motif"/>
</dbReference>
<evidence type="ECO:0000256" key="1">
    <source>
        <dbReference type="SAM" id="MobiDB-lite"/>
    </source>
</evidence>
<dbReference type="Proteomes" id="UP000578569">
    <property type="component" value="Unassembled WGS sequence"/>
</dbReference>
<feature type="domain" description="M23ase beta-sheet core" evidence="2">
    <location>
        <begin position="105"/>
        <end position="213"/>
    </location>
</feature>
<keyword evidence="3" id="KW-0378">Hydrolase</keyword>
<gene>
    <name evidence="3" type="ORF">FHS50_000911</name>
</gene>
<keyword evidence="4" id="KW-1185">Reference proteome</keyword>
<dbReference type="SUPFAM" id="SSF51261">
    <property type="entry name" value="Duplicated hybrid motif"/>
    <property type="match status" value="1"/>
</dbReference>
<comment type="caution">
    <text evidence="3">The sequence shown here is derived from an EMBL/GenBank/DDBJ whole genome shotgun (WGS) entry which is preliminary data.</text>
</comment>
<dbReference type="PANTHER" id="PTHR21666:SF270">
    <property type="entry name" value="MUREIN HYDROLASE ACTIVATOR ENVC"/>
    <property type="match status" value="1"/>
</dbReference>
<dbReference type="InterPro" id="IPR050570">
    <property type="entry name" value="Cell_wall_metabolism_enzyme"/>
</dbReference>
<feature type="region of interest" description="Disordered" evidence="1">
    <location>
        <begin position="34"/>
        <end position="67"/>
    </location>
</feature>
<organism evidence="3 4">
    <name type="scientific">Sphingomicrobium lutaoense</name>
    <dbReference type="NCBI Taxonomy" id="515949"/>
    <lineage>
        <taxon>Bacteria</taxon>
        <taxon>Pseudomonadati</taxon>
        <taxon>Pseudomonadota</taxon>
        <taxon>Alphaproteobacteria</taxon>
        <taxon>Sphingomonadales</taxon>
        <taxon>Sphingomonadaceae</taxon>
        <taxon>Sphingomicrobium</taxon>
    </lineage>
</organism>
<dbReference type="PANTHER" id="PTHR21666">
    <property type="entry name" value="PEPTIDASE-RELATED"/>
    <property type="match status" value="1"/>
</dbReference>
<dbReference type="Gene3D" id="2.70.70.10">
    <property type="entry name" value="Glucose Permease (Domain IIA)"/>
    <property type="match status" value="1"/>
</dbReference>
<sequence>MIRSLLLVLITAVLTSIGWMVWNGKEVRITPANPDPVHDAEFEPAAERTLDRGDTLRLDPDADPPTMAAPSVEIGPSGLAVPVAGVAPEDLVDTFTQARAGGARRHDAIDIMAEKGRRVVSASSGIVEKIYFSKGGGGKSVYVRSKDKRWIYYYAHLDRYARGLKEGQRVKRGTPLGRVGSSGNASKRAPHLHFAIHRMEPEEGWWEGRPVNPYPLLAGRASTG</sequence>
<evidence type="ECO:0000259" key="2">
    <source>
        <dbReference type="Pfam" id="PF01551"/>
    </source>
</evidence>
<evidence type="ECO:0000313" key="3">
    <source>
        <dbReference type="EMBL" id="MBB3763888.1"/>
    </source>
</evidence>
<accession>A0A839YZY5</accession>
<proteinExistence type="predicted"/>
<dbReference type="RefSeq" id="WP_246332951.1">
    <property type="nucleotide sequence ID" value="NZ_JACICF010000001.1"/>
</dbReference>
<reference evidence="3 4" key="1">
    <citation type="submission" date="2020-08" db="EMBL/GenBank/DDBJ databases">
        <title>Genomic Encyclopedia of Type Strains, Phase IV (KMG-IV): sequencing the most valuable type-strain genomes for metagenomic binning, comparative biology and taxonomic classification.</title>
        <authorList>
            <person name="Goeker M."/>
        </authorList>
    </citation>
    <scope>NUCLEOTIDE SEQUENCE [LARGE SCALE GENOMIC DNA]</scope>
    <source>
        <strain evidence="3 4">DSM 24194</strain>
    </source>
</reference>
<dbReference type="CDD" id="cd12797">
    <property type="entry name" value="M23_peptidase"/>
    <property type="match status" value="1"/>
</dbReference>